<feature type="compositionally biased region" description="Basic and acidic residues" evidence="2">
    <location>
        <begin position="433"/>
        <end position="450"/>
    </location>
</feature>
<dbReference type="Pfam" id="PF10374">
    <property type="entry name" value="EST1"/>
    <property type="match status" value="1"/>
</dbReference>
<dbReference type="Proteomes" id="UP000079169">
    <property type="component" value="Unplaced"/>
</dbReference>
<dbReference type="GO" id="GO:0005697">
    <property type="term" value="C:telomerase holoenzyme complex"/>
    <property type="evidence" value="ECO:0007669"/>
    <property type="project" value="TreeGrafter"/>
</dbReference>
<evidence type="ECO:0000313" key="5">
    <source>
        <dbReference type="Proteomes" id="UP000079169"/>
    </source>
</evidence>
<dbReference type="PANTHER" id="PTHR15696">
    <property type="entry name" value="SMG-7 SUPPRESSOR WITH MORPHOLOGICAL EFFECT ON GENITALIA PROTEIN 7"/>
    <property type="match status" value="1"/>
</dbReference>
<dbReference type="InterPro" id="IPR045153">
    <property type="entry name" value="Est1/Ebs1-like"/>
</dbReference>
<dbReference type="Pfam" id="PF10373">
    <property type="entry name" value="EST1_DNA_bind"/>
    <property type="match status" value="1"/>
</dbReference>
<dbReference type="STRING" id="121845.A0A1S3DHP0"/>
<dbReference type="InterPro" id="IPR011990">
    <property type="entry name" value="TPR-like_helical_dom_sf"/>
</dbReference>
<proteinExistence type="predicted"/>
<name>A0A1S3DHP0_DIACI</name>
<evidence type="ECO:0000256" key="1">
    <source>
        <dbReference type="ARBA" id="ARBA00023161"/>
    </source>
</evidence>
<feature type="domain" description="DNA/RNA-binding" evidence="3">
    <location>
        <begin position="217"/>
        <end position="328"/>
    </location>
</feature>
<dbReference type="GeneID" id="103518866"/>
<dbReference type="SUPFAM" id="SSF48452">
    <property type="entry name" value="TPR-like"/>
    <property type="match status" value="1"/>
</dbReference>
<accession>A0A1S3DHP0</accession>
<keyword evidence="1" id="KW-0866">Nonsense-mediated mRNA decay</keyword>
<gene>
    <name evidence="6" type="primary">LOC103518866</name>
</gene>
<evidence type="ECO:0000256" key="2">
    <source>
        <dbReference type="SAM" id="MobiDB-lite"/>
    </source>
</evidence>
<dbReference type="Gene3D" id="1.25.40.10">
    <property type="entry name" value="Tetratricopeptide repeat domain"/>
    <property type="match status" value="1"/>
</dbReference>
<keyword evidence="5" id="KW-1185">Reference proteome</keyword>
<dbReference type="InterPro" id="IPR019458">
    <property type="entry name" value="Est1-like_N"/>
</dbReference>
<feature type="region of interest" description="Disordered" evidence="2">
    <location>
        <begin position="421"/>
        <end position="450"/>
    </location>
</feature>
<dbReference type="PaxDb" id="121845-A0A1S3DHP0"/>
<dbReference type="GO" id="GO:0042162">
    <property type="term" value="F:telomeric DNA binding"/>
    <property type="evidence" value="ECO:0007669"/>
    <property type="project" value="TreeGrafter"/>
</dbReference>
<evidence type="ECO:0000259" key="3">
    <source>
        <dbReference type="Pfam" id="PF10373"/>
    </source>
</evidence>
<dbReference type="GO" id="GO:0070034">
    <property type="term" value="F:telomerase RNA binding"/>
    <property type="evidence" value="ECO:0007669"/>
    <property type="project" value="TreeGrafter"/>
</dbReference>
<evidence type="ECO:0000313" key="6">
    <source>
        <dbReference type="RefSeq" id="XP_008482171.1"/>
    </source>
</evidence>
<evidence type="ECO:0000259" key="4">
    <source>
        <dbReference type="Pfam" id="PF10374"/>
    </source>
</evidence>
<dbReference type="PANTHER" id="PTHR15696:SF7">
    <property type="entry name" value="NONSENSE-MEDIATED MRNA DECAY FACTOR"/>
    <property type="match status" value="1"/>
</dbReference>
<dbReference type="KEGG" id="dci:103518866"/>
<dbReference type="AlphaFoldDB" id="A0A1S3DHP0"/>
<sequence>MTKMDSTSNEVQKFKILRPNEKLNGLSLESNPALLTGGSGSNSEDFDNSSRIFKSINDVQRFLEVKRSKASTVLDLFTTSLEAQRMRLKSYCERLMFKDPLAYGREAKDILWKKCYYDVINTAKLLRSDSQWQPDELSCVQIHLQSGIGHYHHILKRFQQEFNISFTDRRSKDKGTGSELDHWASSSVYCCLIHLGDLSRYKLDLYPSHSMSLPACYYYQALYWRPASGLPHNQLATLYNAQAVYIDATYHYFRCLNSPKPFEGAVCNLRILADKNRQRMRQNSTADSIPVYKLLVEHFVHLSYTLYYDLPLKPESKEVFVSYLESCLSDMLAVTHHAPCTQWMDQSGECSTLMSYTHIDCTHLLPWIQRAVRRAQDQCLDSRSLMKLMATLFLLSYRSKKHNSKKHGVCLAAHLPANESPVDRHRGQVAPVDSRRRDRIRDPRMEERSG</sequence>
<dbReference type="RefSeq" id="XP_008482171.1">
    <property type="nucleotide sequence ID" value="XM_008483949.3"/>
</dbReference>
<organism evidence="5 6">
    <name type="scientific">Diaphorina citri</name>
    <name type="common">Asian citrus psyllid</name>
    <dbReference type="NCBI Taxonomy" id="121845"/>
    <lineage>
        <taxon>Eukaryota</taxon>
        <taxon>Metazoa</taxon>
        <taxon>Ecdysozoa</taxon>
        <taxon>Arthropoda</taxon>
        <taxon>Hexapoda</taxon>
        <taxon>Insecta</taxon>
        <taxon>Pterygota</taxon>
        <taxon>Neoptera</taxon>
        <taxon>Paraneoptera</taxon>
        <taxon>Hemiptera</taxon>
        <taxon>Sternorrhyncha</taxon>
        <taxon>Psylloidea</taxon>
        <taxon>Psyllidae</taxon>
        <taxon>Diaphorininae</taxon>
        <taxon>Diaphorina</taxon>
    </lineage>
</organism>
<feature type="domain" description="Telomerase activating protein Est1-like N-terminal" evidence="4">
    <location>
        <begin position="107"/>
        <end position="203"/>
    </location>
</feature>
<reference evidence="6" key="1">
    <citation type="submission" date="2025-08" db="UniProtKB">
        <authorList>
            <consortium name="RefSeq"/>
        </authorList>
    </citation>
    <scope>IDENTIFICATION</scope>
</reference>
<dbReference type="GO" id="GO:0000184">
    <property type="term" value="P:nuclear-transcribed mRNA catabolic process, nonsense-mediated decay"/>
    <property type="evidence" value="ECO:0007669"/>
    <property type="project" value="UniProtKB-KW"/>
</dbReference>
<protein>
    <submittedName>
        <fullName evidence="6">Protein SMG5-like isoform X1</fullName>
    </submittedName>
</protein>
<dbReference type="InterPro" id="IPR018834">
    <property type="entry name" value="DNA/RNA-bd_Est1-type"/>
</dbReference>